<feature type="domain" description="MacB-like periplasmic core" evidence="9">
    <location>
        <begin position="25"/>
        <end position="241"/>
    </location>
</feature>
<reference evidence="10 11" key="2">
    <citation type="submission" date="2018-03" db="EMBL/GenBank/DDBJ databases">
        <authorList>
            <person name="Keele B.F."/>
        </authorList>
    </citation>
    <scope>NUCLEOTIDE SEQUENCE [LARGE SCALE GENOMIC DNA]</scope>
    <source>
        <strain evidence="10 11">D13</strain>
    </source>
</reference>
<dbReference type="PANTHER" id="PTHR30572:SF4">
    <property type="entry name" value="ABC TRANSPORTER PERMEASE YTRF"/>
    <property type="match status" value="1"/>
</dbReference>
<evidence type="ECO:0000259" key="8">
    <source>
        <dbReference type="Pfam" id="PF02687"/>
    </source>
</evidence>
<dbReference type="InterPro" id="IPR050250">
    <property type="entry name" value="Macrolide_Exporter_MacB"/>
</dbReference>
<evidence type="ECO:0000256" key="6">
    <source>
        <dbReference type="ARBA" id="ARBA00038076"/>
    </source>
</evidence>
<dbReference type="NCBIfam" id="TIGR03434">
    <property type="entry name" value="ADOP"/>
    <property type="match status" value="1"/>
</dbReference>
<keyword evidence="4 7" id="KW-1133">Transmembrane helix</keyword>
<feature type="transmembrane region" description="Helical" evidence="7">
    <location>
        <begin position="694"/>
        <end position="720"/>
    </location>
</feature>
<comment type="subcellular location">
    <subcellularLocation>
        <location evidence="1">Cell membrane</location>
        <topology evidence="1">Multi-pass membrane protein</topology>
    </subcellularLocation>
</comment>
<organism evidence="10 11">
    <name type="scientific">Ahniella affigens</name>
    <dbReference type="NCBI Taxonomy" id="2021234"/>
    <lineage>
        <taxon>Bacteria</taxon>
        <taxon>Pseudomonadati</taxon>
        <taxon>Pseudomonadota</taxon>
        <taxon>Gammaproteobacteria</taxon>
        <taxon>Lysobacterales</taxon>
        <taxon>Rhodanobacteraceae</taxon>
        <taxon>Ahniella</taxon>
    </lineage>
</organism>
<evidence type="ECO:0000259" key="9">
    <source>
        <dbReference type="Pfam" id="PF12704"/>
    </source>
</evidence>
<comment type="similarity">
    <text evidence="6">Belongs to the ABC-4 integral membrane protein family.</text>
</comment>
<evidence type="ECO:0000256" key="7">
    <source>
        <dbReference type="SAM" id="Phobius"/>
    </source>
</evidence>
<dbReference type="InterPro" id="IPR003838">
    <property type="entry name" value="ABC3_permease_C"/>
</dbReference>
<dbReference type="Pfam" id="PF02687">
    <property type="entry name" value="FtsX"/>
    <property type="match status" value="2"/>
</dbReference>
<protein>
    <recommendedName>
        <fullName evidence="12">ABC transporter permease</fullName>
    </recommendedName>
</protein>
<dbReference type="KEGG" id="xba:C7S18_17375"/>
<keyword evidence="2" id="KW-1003">Cell membrane</keyword>
<evidence type="ECO:0000256" key="2">
    <source>
        <dbReference type="ARBA" id="ARBA00022475"/>
    </source>
</evidence>
<evidence type="ECO:0000313" key="11">
    <source>
        <dbReference type="Proteomes" id="UP000241074"/>
    </source>
</evidence>
<sequence>MNALLADLKSALKQLRARPGLWATIIVTLALGLGANIAVFSVFQRLLLEPLPFQDGDQLLMVYNSYPKNDLEFAGTSVPDYLDRREQVDAFADIGMFTYETMNVLSSGEADRWQAMKATPSLFSTLGVKPVMGRAFTDQEADARNRVVVLGDGAWLKLFERAPSAIGQQIKMNGESWQVIGVMPPQFQVPGYRGFDADMYIPFGFTPEQRSDNERGHEYSLSIARLKPGATLEQAEQAMSAIVARNGARAPAEYKAFWDQAGFTGKARNLREFAVGDTATTIRLLQWSTLLVLLIACANVANLMMAASTARVREYAVRSALGAGLWRLARQTLVEATVAAALAALLGLAIGHLMLLGFVEMGAGSLPFGFQASVLSAENLLALGGGTLIVAMLIACLPIFAVMRRSRELGLKDAGRGSVGNRATTRLRSGLVIAQLALSVALLISAGLLMRSYARVLAESPGFDGDGVWSATIALPSERYADDNARRAFFTRLSAELKQMPGLTEFGMIEGLPFSRGGGMASYSIEGRKTSVDQPMPHGNIRIADEGFFQTMRIPLLRGRYFETSDTELSEPVAIVDQVLVDKYFADVDPIGQRITNDDTDGEDVTWYRIVGVVGTVKTASLDQNVIKETYYMPMRQVPANMSSIVVRSNLPSEALAQGLRERLRRIDPEQPIYDISTLDARILSALGSRRAPMALIGVFAGSALVLSVIGLYGLLNFLVGQRHGEFGVRLAMGAQASDLFRAVLSQGGRLIALGLVLGVLLAAYVGQWLRAQLFGVGAFDLLTFVSVLSTLGLTGLLACVLPARLAARVDPMRVLRAE</sequence>
<evidence type="ECO:0000256" key="1">
    <source>
        <dbReference type="ARBA" id="ARBA00004651"/>
    </source>
</evidence>
<keyword evidence="11" id="KW-1185">Reference proteome</keyword>
<feature type="transmembrane region" description="Helical" evidence="7">
    <location>
        <begin position="379"/>
        <end position="402"/>
    </location>
</feature>
<evidence type="ECO:0000256" key="5">
    <source>
        <dbReference type="ARBA" id="ARBA00023136"/>
    </source>
</evidence>
<dbReference type="EMBL" id="CP027860">
    <property type="protein sequence ID" value="AVP98843.1"/>
    <property type="molecule type" value="Genomic_DNA"/>
</dbReference>
<evidence type="ECO:0000256" key="4">
    <source>
        <dbReference type="ARBA" id="ARBA00022989"/>
    </source>
</evidence>
<dbReference type="GO" id="GO:0022857">
    <property type="term" value="F:transmembrane transporter activity"/>
    <property type="evidence" value="ECO:0007669"/>
    <property type="project" value="TreeGrafter"/>
</dbReference>
<dbReference type="OrthoDB" id="6008773at2"/>
<feature type="transmembrane region" description="Helical" evidence="7">
    <location>
        <begin position="21"/>
        <end position="43"/>
    </location>
</feature>
<feature type="domain" description="ABC3 transporter permease C-terminal" evidence="8">
    <location>
        <begin position="699"/>
        <end position="810"/>
    </location>
</feature>
<proteinExistence type="inferred from homology"/>
<accession>A0A2P1PVG3</accession>
<dbReference type="Pfam" id="PF12704">
    <property type="entry name" value="MacB_PCD"/>
    <property type="match status" value="2"/>
</dbReference>
<feature type="transmembrane region" description="Helical" evidence="7">
    <location>
        <begin position="290"/>
        <end position="312"/>
    </location>
</feature>
<dbReference type="RefSeq" id="WP_106892762.1">
    <property type="nucleotide sequence ID" value="NZ_CP027860.1"/>
</dbReference>
<keyword evidence="3 7" id="KW-0812">Transmembrane</keyword>
<dbReference type="GO" id="GO:0005886">
    <property type="term" value="C:plasma membrane"/>
    <property type="evidence" value="ECO:0007669"/>
    <property type="project" value="UniProtKB-SubCell"/>
</dbReference>
<feature type="transmembrane region" description="Helical" evidence="7">
    <location>
        <begin position="751"/>
        <end position="770"/>
    </location>
</feature>
<feature type="domain" description="MacB-like periplasmic core" evidence="9">
    <location>
        <begin position="534"/>
        <end position="666"/>
    </location>
</feature>
<name>A0A2P1PVG3_9GAMM</name>
<feature type="transmembrane region" description="Helical" evidence="7">
    <location>
        <begin position="782"/>
        <end position="804"/>
    </location>
</feature>
<feature type="transmembrane region" description="Helical" evidence="7">
    <location>
        <begin position="431"/>
        <end position="450"/>
    </location>
</feature>
<evidence type="ECO:0000313" key="10">
    <source>
        <dbReference type="EMBL" id="AVP98843.1"/>
    </source>
</evidence>
<gene>
    <name evidence="10" type="ORF">C7S18_17375</name>
</gene>
<reference evidence="10 11" key="1">
    <citation type="submission" date="2018-03" db="EMBL/GenBank/DDBJ databases">
        <title>Ahniella affigens gen. nov., sp. nov., a gammaproteobacterium isolated from sandy soil near a stream.</title>
        <authorList>
            <person name="Ko Y."/>
            <person name="Kim J.-H."/>
        </authorList>
    </citation>
    <scope>NUCLEOTIDE SEQUENCE [LARGE SCALE GENOMIC DNA]</scope>
    <source>
        <strain evidence="10 11">D13</strain>
    </source>
</reference>
<dbReference type="InterPro" id="IPR025857">
    <property type="entry name" value="MacB_PCD"/>
</dbReference>
<dbReference type="AlphaFoldDB" id="A0A2P1PVG3"/>
<evidence type="ECO:0008006" key="12">
    <source>
        <dbReference type="Google" id="ProtNLM"/>
    </source>
</evidence>
<dbReference type="PANTHER" id="PTHR30572">
    <property type="entry name" value="MEMBRANE COMPONENT OF TRANSPORTER-RELATED"/>
    <property type="match status" value="1"/>
</dbReference>
<keyword evidence="5 7" id="KW-0472">Membrane</keyword>
<evidence type="ECO:0000256" key="3">
    <source>
        <dbReference type="ARBA" id="ARBA00022692"/>
    </source>
</evidence>
<dbReference type="InterPro" id="IPR017800">
    <property type="entry name" value="ADOP"/>
</dbReference>
<dbReference type="Proteomes" id="UP000241074">
    <property type="component" value="Chromosome"/>
</dbReference>
<feature type="domain" description="ABC3 transporter permease C-terminal" evidence="8">
    <location>
        <begin position="290"/>
        <end position="405"/>
    </location>
</feature>
<feature type="transmembrane region" description="Helical" evidence="7">
    <location>
        <begin position="333"/>
        <end position="359"/>
    </location>
</feature>